<dbReference type="Pfam" id="PF00186">
    <property type="entry name" value="DHFR_1"/>
    <property type="match status" value="1"/>
</dbReference>
<dbReference type="RefSeq" id="WP_114745383.1">
    <property type="nucleotide sequence ID" value="NZ_QQAY01000004.1"/>
</dbReference>
<dbReference type="FunFam" id="3.40.430.10:FF:000001">
    <property type="entry name" value="Dihydrofolate reductase"/>
    <property type="match status" value="1"/>
</dbReference>
<evidence type="ECO:0000256" key="1">
    <source>
        <dbReference type="ARBA" id="ARBA00004903"/>
    </source>
</evidence>
<sequence>MISFIFAMDQEGLIGSDNSLPWRLPEDLKFFKTTTMHHPIVMGRKTYESIGKPLPGRTNIILTRDAAYKKGDYMLFHEKESLLNWIDNQDKEVFITGGAELFRLFIDEVDQMYVTKIEETFQGDTYFRDVIWDEWNLVWSTKGVKNEKNPYDYQFMKYRKK</sequence>
<dbReference type="InterPro" id="IPR017925">
    <property type="entry name" value="DHFR_CS"/>
</dbReference>
<dbReference type="GO" id="GO:0046655">
    <property type="term" value="P:folic acid metabolic process"/>
    <property type="evidence" value="ECO:0007669"/>
    <property type="project" value="TreeGrafter"/>
</dbReference>
<dbReference type="CDD" id="cd00209">
    <property type="entry name" value="DHFR"/>
    <property type="match status" value="1"/>
</dbReference>
<evidence type="ECO:0000256" key="9">
    <source>
        <dbReference type="RuleBase" id="RU004474"/>
    </source>
</evidence>
<evidence type="ECO:0000313" key="11">
    <source>
        <dbReference type="EMBL" id="RDI43072.1"/>
    </source>
</evidence>
<dbReference type="InterPro" id="IPR024072">
    <property type="entry name" value="DHFR-like_dom_sf"/>
</dbReference>
<dbReference type="PRINTS" id="PR00070">
    <property type="entry name" value="DHFR"/>
</dbReference>
<organism evidence="11 12">
    <name type="scientific">Falsibacillus pallidus</name>
    <dbReference type="NCBI Taxonomy" id="493781"/>
    <lineage>
        <taxon>Bacteria</taxon>
        <taxon>Bacillati</taxon>
        <taxon>Bacillota</taxon>
        <taxon>Bacilli</taxon>
        <taxon>Bacillales</taxon>
        <taxon>Bacillaceae</taxon>
        <taxon>Falsibacillus</taxon>
    </lineage>
</organism>
<evidence type="ECO:0000256" key="6">
    <source>
        <dbReference type="ARBA" id="ARBA00023002"/>
    </source>
</evidence>
<dbReference type="GO" id="GO:0070401">
    <property type="term" value="F:NADP+ binding"/>
    <property type="evidence" value="ECO:0007669"/>
    <property type="project" value="UniProtKB-ARBA"/>
</dbReference>
<evidence type="ECO:0000256" key="2">
    <source>
        <dbReference type="ARBA" id="ARBA00009539"/>
    </source>
</evidence>
<keyword evidence="6 8" id="KW-0560">Oxidoreductase</keyword>
<dbReference type="UniPathway" id="UPA00077">
    <property type="reaction ID" value="UER00158"/>
</dbReference>
<feature type="domain" description="DHFR" evidence="10">
    <location>
        <begin position="1"/>
        <end position="160"/>
    </location>
</feature>
<reference evidence="11 12" key="1">
    <citation type="submission" date="2018-07" db="EMBL/GenBank/DDBJ databases">
        <title>Genomic Encyclopedia of Type Strains, Phase IV (KMG-IV): sequencing the most valuable type-strain genomes for metagenomic binning, comparative biology and taxonomic classification.</title>
        <authorList>
            <person name="Goeker M."/>
        </authorList>
    </citation>
    <scope>NUCLEOTIDE SEQUENCE [LARGE SCALE GENOMIC DNA]</scope>
    <source>
        <strain evidence="11 12">DSM 25281</strain>
    </source>
</reference>
<dbReference type="Proteomes" id="UP000255326">
    <property type="component" value="Unassembled WGS sequence"/>
</dbReference>
<dbReference type="EC" id="1.5.1.3" evidence="3 8"/>
<dbReference type="SUPFAM" id="SSF53597">
    <property type="entry name" value="Dihydrofolate reductase-like"/>
    <property type="match status" value="1"/>
</dbReference>
<keyword evidence="5 8" id="KW-0521">NADP</keyword>
<dbReference type="PANTHER" id="PTHR48069">
    <property type="entry name" value="DIHYDROFOLATE REDUCTASE"/>
    <property type="match status" value="1"/>
</dbReference>
<evidence type="ECO:0000313" key="12">
    <source>
        <dbReference type="Proteomes" id="UP000255326"/>
    </source>
</evidence>
<proteinExistence type="inferred from homology"/>
<gene>
    <name evidence="11" type="ORF">DFR59_104123</name>
</gene>
<dbReference type="InterPro" id="IPR012259">
    <property type="entry name" value="DHFR"/>
</dbReference>
<comment type="caution">
    <text evidence="11">The sequence shown here is derived from an EMBL/GenBank/DDBJ whole genome shotgun (WGS) entry which is preliminary data.</text>
</comment>
<dbReference type="InterPro" id="IPR001796">
    <property type="entry name" value="DHFR_dom"/>
</dbReference>
<dbReference type="AlphaFoldDB" id="A0A370GH06"/>
<evidence type="ECO:0000259" key="10">
    <source>
        <dbReference type="PROSITE" id="PS51330"/>
    </source>
</evidence>
<evidence type="ECO:0000256" key="4">
    <source>
        <dbReference type="ARBA" id="ARBA00022563"/>
    </source>
</evidence>
<name>A0A370GH06_9BACI</name>
<dbReference type="GO" id="GO:0004146">
    <property type="term" value="F:dihydrofolate reductase activity"/>
    <property type="evidence" value="ECO:0007669"/>
    <property type="project" value="UniProtKB-EC"/>
</dbReference>
<evidence type="ECO:0000256" key="3">
    <source>
        <dbReference type="ARBA" id="ARBA00012856"/>
    </source>
</evidence>
<evidence type="ECO:0000256" key="7">
    <source>
        <dbReference type="ARBA" id="ARBA00025067"/>
    </source>
</evidence>
<dbReference type="GO" id="GO:0046654">
    <property type="term" value="P:tetrahydrofolate biosynthetic process"/>
    <property type="evidence" value="ECO:0007669"/>
    <property type="project" value="UniProtKB-UniPathway"/>
</dbReference>
<dbReference type="OrthoDB" id="9804315at2"/>
<comment type="pathway">
    <text evidence="1 8">Cofactor biosynthesis; tetrahydrofolate biosynthesis; 5,6,7,8-tetrahydrofolate from 7,8-dihydrofolate: step 1/1.</text>
</comment>
<comment type="catalytic activity">
    <reaction evidence="8">
        <text>(6S)-5,6,7,8-tetrahydrofolate + NADP(+) = 7,8-dihydrofolate + NADPH + H(+)</text>
        <dbReference type="Rhea" id="RHEA:15009"/>
        <dbReference type="ChEBI" id="CHEBI:15378"/>
        <dbReference type="ChEBI" id="CHEBI:57451"/>
        <dbReference type="ChEBI" id="CHEBI:57453"/>
        <dbReference type="ChEBI" id="CHEBI:57783"/>
        <dbReference type="ChEBI" id="CHEBI:58349"/>
        <dbReference type="EC" id="1.5.1.3"/>
    </reaction>
</comment>
<dbReference type="GO" id="GO:0006730">
    <property type="term" value="P:one-carbon metabolic process"/>
    <property type="evidence" value="ECO:0007669"/>
    <property type="project" value="UniProtKB-KW"/>
</dbReference>
<comment type="function">
    <text evidence="7 8">Key enzyme in folate metabolism. Catalyzes an essential reaction for de novo glycine and purine synthesis, and for DNA precursor synthesis.</text>
</comment>
<dbReference type="EMBL" id="QQAY01000004">
    <property type="protein sequence ID" value="RDI43072.1"/>
    <property type="molecule type" value="Genomic_DNA"/>
</dbReference>
<dbReference type="PROSITE" id="PS51330">
    <property type="entry name" value="DHFR_2"/>
    <property type="match status" value="1"/>
</dbReference>
<dbReference type="Gene3D" id="3.40.430.10">
    <property type="entry name" value="Dihydrofolate Reductase, subunit A"/>
    <property type="match status" value="1"/>
</dbReference>
<dbReference type="GO" id="GO:0046452">
    <property type="term" value="P:dihydrofolate metabolic process"/>
    <property type="evidence" value="ECO:0007669"/>
    <property type="project" value="TreeGrafter"/>
</dbReference>
<evidence type="ECO:0000256" key="8">
    <source>
        <dbReference type="PIRNR" id="PIRNR000194"/>
    </source>
</evidence>
<keyword evidence="12" id="KW-1185">Reference proteome</keyword>
<dbReference type="PANTHER" id="PTHR48069:SF3">
    <property type="entry name" value="DIHYDROFOLATE REDUCTASE"/>
    <property type="match status" value="1"/>
</dbReference>
<accession>A0A370GH06</accession>
<dbReference type="GO" id="GO:0005829">
    <property type="term" value="C:cytosol"/>
    <property type="evidence" value="ECO:0007669"/>
    <property type="project" value="TreeGrafter"/>
</dbReference>
<protein>
    <recommendedName>
        <fullName evidence="3 8">Dihydrofolate reductase</fullName>
        <ecNumber evidence="3 8">1.5.1.3</ecNumber>
    </recommendedName>
</protein>
<dbReference type="PROSITE" id="PS00075">
    <property type="entry name" value="DHFR_1"/>
    <property type="match status" value="1"/>
</dbReference>
<keyword evidence="4 8" id="KW-0554">One-carbon metabolism</keyword>
<evidence type="ECO:0000256" key="5">
    <source>
        <dbReference type="ARBA" id="ARBA00022857"/>
    </source>
</evidence>
<dbReference type="PIRSF" id="PIRSF000194">
    <property type="entry name" value="DHFR"/>
    <property type="match status" value="1"/>
</dbReference>
<comment type="similarity">
    <text evidence="2 8 9">Belongs to the dihydrofolate reductase family.</text>
</comment>